<dbReference type="eggNOG" id="COG3420">
    <property type="taxonomic scope" value="Bacteria"/>
</dbReference>
<evidence type="ECO:0000313" key="2">
    <source>
        <dbReference type="EMBL" id="ADI29657.1"/>
    </source>
</evidence>
<organism evidence="2 3">
    <name type="scientific">Methylotenera versatilis (strain 301)</name>
    <dbReference type="NCBI Taxonomy" id="666681"/>
    <lineage>
        <taxon>Bacteria</taxon>
        <taxon>Pseudomonadati</taxon>
        <taxon>Pseudomonadota</taxon>
        <taxon>Betaproteobacteria</taxon>
        <taxon>Nitrosomonadales</taxon>
        <taxon>Methylophilaceae</taxon>
        <taxon>Methylotenera</taxon>
    </lineage>
</organism>
<evidence type="ECO:0000313" key="3">
    <source>
        <dbReference type="Proteomes" id="UP000000383"/>
    </source>
</evidence>
<reference evidence="2 3" key="2">
    <citation type="journal article" date="2011" name="J. Bacteriol.">
        <title>Genomes of three methylotrophs from a single niche uncover genetic and metabolic divergence of Methylophilaceae.</title>
        <authorList>
            <person name="Lapidus A."/>
            <person name="Clum A."/>
            <person name="Labutti K."/>
            <person name="Kaluzhnaya M.G."/>
            <person name="Lim S."/>
            <person name="Beck D.A."/>
            <person name="Glavina Del Rio T."/>
            <person name="Nolan M."/>
            <person name="Mavromatis K."/>
            <person name="Huntemann M."/>
            <person name="Lucas S."/>
            <person name="Lidstrom M.E."/>
            <person name="Ivanova N."/>
            <person name="Chistoserdova L."/>
        </authorList>
    </citation>
    <scope>NUCLEOTIDE SEQUENCE [LARGE SCALE GENOMIC DNA]</scope>
    <source>
        <strain evidence="2 3">301</strain>
    </source>
</reference>
<dbReference type="SUPFAM" id="SSF49899">
    <property type="entry name" value="Concanavalin A-like lectins/glucanases"/>
    <property type="match status" value="1"/>
</dbReference>
<dbReference type="EMBL" id="CP002056">
    <property type="protein sequence ID" value="ADI29657.1"/>
    <property type="molecule type" value="Genomic_DNA"/>
</dbReference>
<keyword evidence="3" id="KW-1185">Reference proteome</keyword>
<name>D7DHX2_METV0</name>
<dbReference type="InterPro" id="IPR001791">
    <property type="entry name" value="Laminin_G"/>
</dbReference>
<dbReference type="InterPro" id="IPR046524">
    <property type="entry name" value="DUF6701"/>
</dbReference>
<protein>
    <recommendedName>
        <fullName evidence="1">Laminin G domain-containing protein</fullName>
    </recommendedName>
</protein>
<dbReference type="Pfam" id="PF02210">
    <property type="entry name" value="Laminin_G_2"/>
    <property type="match status" value="1"/>
</dbReference>
<feature type="domain" description="Laminin G" evidence="1">
    <location>
        <begin position="313"/>
        <end position="506"/>
    </location>
</feature>
<dbReference type="InterPro" id="IPR013320">
    <property type="entry name" value="ConA-like_dom_sf"/>
</dbReference>
<dbReference type="Proteomes" id="UP000000383">
    <property type="component" value="Chromosome"/>
</dbReference>
<evidence type="ECO:0000259" key="1">
    <source>
        <dbReference type="PROSITE" id="PS50025"/>
    </source>
</evidence>
<sequence>MKALWHIRLNRQPVLYWCTVLLIVSTLFVVSIAHAATYAYLNDNFSYDTPTATATSVTWHTTSPNPACTDFPAGDDDWADVTFPTGFTFTFGSVNYSSVRIYSNGMLAFGTDTSGYHRTYTNVALPISTAAAAYTGCTTSGTPKNLMVAYWTDIVAGTADNTTGAAVKYELLTDSDGKKRFVISWSNVKLYNQTARYNFQIALFESNTGVNGNFKYNYTTGSSDGSAATVGVQLTTTDSTQYAFKQNFIDTTNGTTILWYPANQLAAKTAEYRLDESIWLGVAGEIKDTSGNSQDASRVGTPTSTASGKLCRGGSFTSNVLNTVIDAIATPITPAGTGSVDFWYKSNVAWNAASSDAMLFDATKVAAQPFFLEKLTSGKLRFVLTDSAGAVRIAEATTASTFAAGTWHHVGVSWNIKVGTNQTVQQIFLDGALVTTNTTTPFRTTSSGSIAALSTIYIGDNRSSGITPANGSPNSANGFIDEIYIYAKEINATQAAADMAITRTTCTSLDHFHIMHAGQVVGCNAANIVIEAHDATHALFSLAGTTMQMSTSTNHGTWSSVSSINPVNDTGGGTGNYTFSNESSITLGLTNGFIEALNINLLSGSITEKTGTGAVCLPVDYTSGTTCDSNLNFLEAGFLLDVPNHVSETSQTLSIKAVKKADNSLVCTPAFASVSKSISFTCAYTNPTTGTLPIRINSNALNSSNSTGAACDSTGRAVSVAFDATGSATATLQYADVGNMTLNAKYLVGGLNMAGTDTFIAAPASFAITGVTAAPIKAGNNFSATVTAKNAAGAATPNFAKENVAEGVNLTFTKCQPTGSAAVNGNFTGALGAFTNGVASSNTLKWSEVGNIDLSATLTSANYLGSGLTATGNTGTGGTMCNSAGNVGRFTPDHFNTVVTQGCNTGSYTYSAQPFTVQTIALNAAGAVTINYDGSSNTSPNFAKATALSDASGATVGTLNNAAISLSAYSAGIATSVTPSYTFTSKLTVPTAIKLRATDIDNINSSLATEGTANIRSGLLRLPNVYGSELLALPVPVEAKYWNGTSYIRNQQDSCTILPAASISMSNYRNNLTACETQLGYSSGSGALVNGVSKQLRLTRPGSGNNGTVDLTLNLGSVSAAPNNKTCTGAAETNAVASGLSWFGTNTTSRATFGIYKTPVIYLRENF</sequence>
<dbReference type="eggNOG" id="COG1404">
    <property type="taxonomic scope" value="Bacteria"/>
</dbReference>
<dbReference type="HOGENOM" id="CLU_278710_0_0_4"/>
<dbReference type="PROSITE" id="PS50025">
    <property type="entry name" value="LAM_G_DOMAIN"/>
    <property type="match status" value="1"/>
</dbReference>
<reference evidence="3" key="1">
    <citation type="submission" date="2010-05" db="EMBL/GenBank/DDBJ databases">
        <title>Complete sequence of Methylotenera sp. 301.</title>
        <authorList>
            <person name="Lucas S."/>
            <person name="Copeland A."/>
            <person name="Lapidus A."/>
            <person name="Cheng J.-F."/>
            <person name="Bruce D."/>
            <person name="Goodwin L."/>
            <person name="Pitluck S."/>
            <person name="Clum A."/>
            <person name="Land M."/>
            <person name="Hauser L."/>
            <person name="Kyrpides N."/>
            <person name="Ivanova N."/>
            <person name="Chistoservova L."/>
            <person name="Kalyuzhnaya M."/>
            <person name="Woyke T."/>
        </authorList>
    </citation>
    <scope>NUCLEOTIDE SEQUENCE [LARGE SCALE GENOMIC DNA]</scope>
    <source>
        <strain evidence="3">301</strain>
    </source>
</reference>
<dbReference type="AlphaFoldDB" id="D7DHX2"/>
<dbReference type="KEGG" id="meh:M301_1274"/>
<proteinExistence type="predicted"/>
<dbReference type="STRING" id="666681.M301_1274"/>
<dbReference type="Gene3D" id="2.60.120.200">
    <property type="match status" value="1"/>
</dbReference>
<gene>
    <name evidence="2" type="ordered locus">M301_1274</name>
</gene>
<accession>D7DHX2</accession>
<dbReference type="Pfam" id="PF20419">
    <property type="entry name" value="DUF6701"/>
    <property type="match status" value="1"/>
</dbReference>